<dbReference type="OrthoDB" id="25762at2"/>
<protein>
    <submittedName>
        <fullName evidence="1">Uncharacterized protein</fullName>
    </submittedName>
</protein>
<sequence>MERRRTEVWEDVEVHLELALEFDPERLQKEYPGLGLVLAELLVGPPRRWRDPAELMPYAGLKSLEARLERLRFNPLETRRLGQALDRLFTALEFEIVGQKVISIPLPPNVETPEGWRARSGVWLCHLPLAS</sequence>
<keyword evidence="2" id="KW-1185">Reference proteome</keyword>
<comment type="caution">
    <text evidence="1">The sequence shown here is derived from an EMBL/GenBank/DDBJ whole genome shotgun (WGS) entry which is preliminary data.</text>
</comment>
<gene>
    <name evidence="1" type="ORF">Mterra_02628</name>
</gene>
<evidence type="ECO:0000313" key="1">
    <source>
        <dbReference type="EMBL" id="RIH82512.1"/>
    </source>
</evidence>
<evidence type="ECO:0000313" key="2">
    <source>
        <dbReference type="Proteomes" id="UP000265715"/>
    </source>
</evidence>
<reference evidence="1 2" key="1">
    <citation type="submission" date="2018-08" db="EMBL/GenBank/DDBJ databases">
        <title>Meiothermus terrae DSM 26712 genome sequencing project.</title>
        <authorList>
            <person name="Da Costa M.S."/>
            <person name="Albuquerque L."/>
            <person name="Raposo P."/>
            <person name="Froufe H.J.C."/>
            <person name="Barroso C.S."/>
            <person name="Egas C."/>
        </authorList>
    </citation>
    <scope>NUCLEOTIDE SEQUENCE [LARGE SCALE GENOMIC DNA]</scope>
    <source>
        <strain evidence="1 2">DSM 26712</strain>
    </source>
</reference>
<dbReference type="RefSeq" id="WP_119315632.1">
    <property type="nucleotide sequence ID" value="NZ_QXDL01000118.1"/>
</dbReference>
<organism evidence="1 2">
    <name type="scientific">Calidithermus terrae</name>
    <dbReference type="NCBI Taxonomy" id="1408545"/>
    <lineage>
        <taxon>Bacteria</taxon>
        <taxon>Thermotogati</taxon>
        <taxon>Deinococcota</taxon>
        <taxon>Deinococci</taxon>
        <taxon>Thermales</taxon>
        <taxon>Thermaceae</taxon>
        <taxon>Calidithermus</taxon>
    </lineage>
</organism>
<dbReference type="AlphaFoldDB" id="A0A399EJI5"/>
<accession>A0A399EJI5</accession>
<dbReference type="EMBL" id="QXDL01000118">
    <property type="protein sequence ID" value="RIH82512.1"/>
    <property type="molecule type" value="Genomic_DNA"/>
</dbReference>
<name>A0A399EJI5_9DEIN</name>
<dbReference type="Proteomes" id="UP000265715">
    <property type="component" value="Unassembled WGS sequence"/>
</dbReference>
<proteinExistence type="predicted"/>